<keyword evidence="6" id="KW-0969">Cilium</keyword>
<comment type="similarity">
    <text evidence="2">Belongs to the FlgN family.</text>
</comment>
<evidence type="ECO:0000313" key="6">
    <source>
        <dbReference type="EMBL" id="MFC5543701.1"/>
    </source>
</evidence>
<dbReference type="InterPro" id="IPR007809">
    <property type="entry name" value="FlgN-like"/>
</dbReference>
<proteinExistence type="inferred from homology"/>
<evidence type="ECO:0000313" key="7">
    <source>
        <dbReference type="Proteomes" id="UP001596055"/>
    </source>
</evidence>
<evidence type="ECO:0000256" key="1">
    <source>
        <dbReference type="ARBA" id="ARBA00002397"/>
    </source>
</evidence>
<gene>
    <name evidence="6" type="ORF">ACFPQA_01415</name>
</gene>
<sequence length="156" mass="17352">MAAIDDLKTLLAEDVRQLDQLSELLKQEKALLGDSDIRSLQAVTEQKNAALMDIRERAKQKIHLLVAMGYSPDQGEPSRFILGAGLKDTYALWQQASERLKTCRQLNEGNGKVVQHLQKRLARLTDVFRGTSGQQKLYGSKGEQTGMNNRSILASA</sequence>
<dbReference type="EMBL" id="JBHSNL010000001">
    <property type="protein sequence ID" value="MFC5543701.1"/>
    <property type="molecule type" value="Genomic_DNA"/>
</dbReference>
<organism evidence="6 7">
    <name type="scientific">Marinobacter koreensis</name>
    <dbReference type="NCBI Taxonomy" id="335974"/>
    <lineage>
        <taxon>Bacteria</taxon>
        <taxon>Pseudomonadati</taxon>
        <taxon>Pseudomonadota</taxon>
        <taxon>Gammaproteobacteria</taxon>
        <taxon>Pseudomonadales</taxon>
        <taxon>Marinobacteraceae</taxon>
        <taxon>Marinobacter</taxon>
    </lineage>
</organism>
<keyword evidence="6" id="KW-0966">Cell projection</keyword>
<comment type="caution">
    <text evidence="6">The sequence shown here is derived from an EMBL/GenBank/DDBJ whole genome shotgun (WGS) entry which is preliminary data.</text>
</comment>
<protein>
    <submittedName>
        <fullName evidence="6">Flagella synthesis protein FlgN</fullName>
    </submittedName>
</protein>
<evidence type="ECO:0000256" key="2">
    <source>
        <dbReference type="ARBA" id="ARBA00007703"/>
    </source>
</evidence>
<keyword evidence="6" id="KW-0282">Flagellum</keyword>
<evidence type="ECO:0000256" key="3">
    <source>
        <dbReference type="ARBA" id="ARBA00022795"/>
    </source>
</evidence>
<evidence type="ECO:0000256" key="4">
    <source>
        <dbReference type="SAM" id="Coils"/>
    </source>
</evidence>
<name>A0ABW0RFY4_9GAMM</name>
<reference evidence="7" key="1">
    <citation type="journal article" date="2019" name="Int. J. Syst. Evol. Microbiol.">
        <title>The Global Catalogue of Microorganisms (GCM) 10K type strain sequencing project: providing services to taxonomists for standard genome sequencing and annotation.</title>
        <authorList>
            <consortium name="The Broad Institute Genomics Platform"/>
            <consortium name="The Broad Institute Genome Sequencing Center for Infectious Disease"/>
            <person name="Wu L."/>
            <person name="Ma J."/>
        </authorList>
    </citation>
    <scope>NUCLEOTIDE SEQUENCE [LARGE SCALE GENOMIC DNA]</scope>
    <source>
        <strain evidence="7">CGMCC 4.1799</strain>
    </source>
</reference>
<dbReference type="Pfam" id="PF05130">
    <property type="entry name" value="FlgN"/>
    <property type="match status" value="1"/>
</dbReference>
<dbReference type="Proteomes" id="UP001596055">
    <property type="component" value="Unassembled WGS sequence"/>
</dbReference>
<keyword evidence="3" id="KW-1005">Bacterial flagellum biogenesis</keyword>
<keyword evidence="7" id="KW-1185">Reference proteome</keyword>
<accession>A0ABW0RFY4</accession>
<feature type="coiled-coil region" evidence="4">
    <location>
        <begin position="4"/>
        <end position="31"/>
    </location>
</feature>
<comment type="function">
    <text evidence="1">Required for the efficient initiation of filament assembly.</text>
</comment>
<keyword evidence="4" id="KW-0175">Coiled coil</keyword>
<dbReference type="Gene3D" id="1.20.58.300">
    <property type="entry name" value="FlgN-like"/>
    <property type="match status" value="1"/>
</dbReference>
<dbReference type="InterPro" id="IPR036679">
    <property type="entry name" value="FlgN-like_sf"/>
</dbReference>
<evidence type="ECO:0000256" key="5">
    <source>
        <dbReference type="SAM" id="MobiDB-lite"/>
    </source>
</evidence>
<dbReference type="RefSeq" id="WP_248157532.1">
    <property type="nucleotide sequence ID" value="NZ_JAKZAJ010000003.1"/>
</dbReference>
<feature type="region of interest" description="Disordered" evidence="5">
    <location>
        <begin position="137"/>
        <end position="156"/>
    </location>
</feature>
<dbReference type="SUPFAM" id="SSF140566">
    <property type="entry name" value="FlgN-like"/>
    <property type="match status" value="1"/>
</dbReference>